<proteinExistence type="inferred from homology"/>
<keyword evidence="9" id="KW-1185">Reference proteome</keyword>
<evidence type="ECO:0000256" key="1">
    <source>
        <dbReference type="ARBA" id="ARBA00001974"/>
    </source>
</evidence>
<feature type="domain" description="Glucose-methanol-choline oxidoreductase C-terminal" evidence="7">
    <location>
        <begin position="376"/>
        <end position="428"/>
    </location>
</feature>
<comment type="similarity">
    <text evidence="2">Belongs to the GMC oxidoreductase family.</text>
</comment>
<reference evidence="8 9" key="1">
    <citation type="submission" date="2022-10" db="EMBL/GenBank/DDBJ databases">
        <title>The complete genomes of actinobacterial strains from the NBC collection.</title>
        <authorList>
            <person name="Joergensen T.S."/>
            <person name="Alvarez Arevalo M."/>
            <person name="Sterndorff E.B."/>
            <person name="Faurdal D."/>
            <person name="Vuksanovic O."/>
            <person name="Mourched A.-S."/>
            <person name="Charusanti P."/>
            <person name="Shaw S."/>
            <person name="Blin K."/>
            <person name="Weber T."/>
        </authorList>
    </citation>
    <scope>NUCLEOTIDE SEQUENCE [LARGE SCALE GENOMIC DNA]</scope>
    <source>
        <strain evidence="8 9">NBC_00319</strain>
    </source>
</reference>
<evidence type="ECO:0000256" key="3">
    <source>
        <dbReference type="ARBA" id="ARBA00022630"/>
    </source>
</evidence>
<dbReference type="EMBL" id="CP108021">
    <property type="protein sequence ID" value="WUM21609.1"/>
    <property type="molecule type" value="Genomic_DNA"/>
</dbReference>
<organism evidence="8 9">
    <name type="scientific">Williamsia herbipolensis</name>
    <dbReference type="NCBI Taxonomy" id="1603258"/>
    <lineage>
        <taxon>Bacteria</taxon>
        <taxon>Bacillati</taxon>
        <taxon>Actinomycetota</taxon>
        <taxon>Actinomycetes</taxon>
        <taxon>Mycobacteriales</taxon>
        <taxon>Nocardiaceae</taxon>
        <taxon>Williamsia</taxon>
    </lineage>
</organism>
<dbReference type="SUPFAM" id="SSF51905">
    <property type="entry name" value="FAD/NAD(P)-binding domain"/>
    <property type="match status" value="1"/>
</dbReference>
<dbReference type="RefSeq" id="WP_328858624.1">
    <property type="nucleotide sequence ID" value="NZ_CP108021.1"/>
</dbReference>
<keyword evidence="8" id="KW-0560">Oxidoreductase</keyword>
<dbReference type="Proteomes" id="UP001432128">
    <property type="component" value="Chromosome"/>
</dbReference>
<evidence type="ECO:0000256" key="5">
    <source>
        <dbReference type="PIRSR" id="PIRSR000137-2"/>
    </source>
</evidence>
<evidence type="ECO:0000259" key="6">
    <source>
        <dbReference type="Pfam" id="PF00732"/>
    </source>
</evidence>
<dbReference type="GO" id="GO:0050660">
    <property type="term" value="F:flavin adenine dinucleotide binding"/>
    <property type="evidence" value="ECO:0007669"/>
    <property type="project" value="InterPro"/>
</dbReference>
<gene>
    <name evidence="8" type="primary">mftG</name>
    <name evidence="8" type="ORF">OG579_07480</name>
</gene>
<dbReference type="AlphaFoldDB" id="A0AAU4K6E8"/>
<dbReference type="InterPro" id="IPR007867">
    <property type="entry name" value="GMC_OxRtase_C"/>
</dbReference>
<dbReference type="KEGG" id="whr:OG579_07480"/>
<dbReference type="PIRSF" id="PIRSF000137">
    <property type="entry name" value="Alcohol_oxidase"/>
    <property type="match status" value="1"/>
</dbReference>
<keyword evidence="4 5" id="KW-0274">FAD</keyword>
<dbReference type="InterPro" id="IPR030900">
    <property type="entry name" value="GMC_mycofac_OxRdtase"/>
</dbReference>
<evidence type="ECO:0000256" key="4">
    <source>
        <dbReference type="ARBA" id="ARBA00022827"/>
    </source>
</evidence>
<evidence type="ECO:0000313" key="9">
    <source>
        <dbReference type="Proteomes" id="UP001432128"/>
    </source>
</evidence>
<evidence type="ECO:0000259" key="7">
    <source>
        <dbReference type="Pfam" id="PF05199"/>
    </source>
</evidence>
<dbReference type="InterPro" id="IPR012132">
    <property type="entry name" value="GMC_OxRdtase"/>
</dbReference>
<dbReference type="GO" id="GO:0016614">
    <property type="term" value="F:oxidoreductase activity, acting on CH-OH group of donors"/>
    <property type="evidence" value="ECO:0007669"/>
    <property type="project" value="InterPro"/>
</dbReference>
<dbReference type="Gene3D" id="3.30.410.40">
    <property type="match status" value="2"/>
</dbReference>
<dbReference type="PANTHER" id="PTHR11552:SF147">
    <property type="entry name" value="CHOLINE DEHYDROGENASE, MITOCHONDRIAL"/>
    <property type="match status" value="1"/>
</dbReference>
<dbReference type="InterPro" id="IPR000172">
    <property type="entry name" value="GMC_OxRdtase_N"/>
</dbReference>
<sequence length="448" mass="47325">MTPRRVVVVGAGSCGCVVAERLSRGDDVLVTLVEAGRDTPTDADLRVSRLPVGPDAHRVRRHRTVDGLDLVRGSGVGGSSVVNGGYFLRGHRTDLDGWDRRWWDIDTVERFHRILDGGGSGGVMSVRRVDDTELHPRAVAFERYWHRTGYDLVGTEWPTVGVNRVRVNADRVRRVSADRAFLTAAVRARPSLRVLADTTVDEVLVSDGTATGVRAGGETIPADEVILCAGTLASATLLARSVGRTPSTFPLGEHREILVRYRERTPAPRTRAGVPLLPTVLHTEDGFEIRCYNADFADHITGVARSGPAVGVAGMVPGASGHLTVDADGAVGIDIGAAEAVGDGMRRWSHRVVEMLEGAAHADLVEEGSVTIDPVLATSHHAWGTMPMGAATDALGGVIGVEGLRVVDGSILPSALSSGPHATTMMMAARIADAIAEPLSARSGIVGS</sequence>
<dbReference type="PANTHER" id="PTHR11552">
    <property type="entry name" value="GLUCOSE-METHANOL-CHOLINE GMC OXIDOREDUCTASE"/>
    <property type="match status" value="1"/>
</dbReference>
<feature type="binding site" evidence="5">
    <location>
        <position position="200"/>
    </location>
    <ligand>
        <name>FAD</name>
        <dbReference type="ChEBI" id="CHEBI:57692"/>
    </ligand>
</feature>
<dbReference type="InterPro" id="IPR036188">
    <property type="entry name" value="FAD/NAD-bd_sf"/>
</dbReference>
<dbReference type="Pfam" id="PF00732">
    <property type="entry name" value="GMC_oxred_N"/>
    <property type="match status" value="1"/>
</dbReference>
<dbReference type="NCBIfam" id="TIGR04542">
    <property type="entry name" value="GMC_mycofac_2"/>
    <property type="match status" value="1"/>
</dbReference>
<feature type="domain" description="Glucose-methanol-choline oxidoreductase N-terminal" evidence="6">
    <location>
        <begin position="7"/>
        <end position="242"/>
    </location>
</feature>
<accession>A0AAU4K6E8</accession>
<evidence type="ECO:0000313" key="8">
    <source>
        <dbReference type="EMBL" id="WUM21609.1"/>
    </source>
</evidence>
<protein>
    <submittedName>
        <fullName evidence="8">Mycofactocin system GMC family oxidoreductase MftG</fullName>
        <ecNumber evidence="8">1.-.-.-</ecNumber>
    </submittedName>
</protein>
<dbReference type="Gene3D" id="3.50.50.60">
    <property type="entry name" value="FAD/NAD(P)-binding domain"/>
    <property type="match status" value="2"/>
</dbReference>
<dbReference type="PROSITE" id="PS51257">
    <property type="entry name" value="PROKAR_LIPOPROTEIN"/>
    <property type="match status" value="1"/>
</dbReference>
<name>A0AAU4K6E8_9NOCA</name>
<keyword evidence="3" id="KW-0285">Flavoprotein</keyword>
<comment type="cofactor">
    <cofactor evidence="1 5">
        <name>FAD</name>
        <dbReference type="ChEBI" id="CHEBI:57692"/>
    </cofactor>
</comment>
<dbReference type="EC" id="1.-.-.-" evidence="8"/>
<evidence type="ECO:0000256" key="2">
    <source>
        <dbReference type="ARBA" id="ARBA00010790"/>
    </source>
</evidence>
<dbReference type="Pfam" id="PF05199">
    <property type="entry name" value="GMC_oxred_C"/>
    <property type="match status" value="1"/>
</dbReference>